<keyword evidence="10" id="KW-0472">Membrane</keyword>
<keyword evidence="6 8" id="KW-0408">Iron</keyword>
<comment type="similarity">
    <text evidence="2 9">Belongs to the cytochrome P450 family.</text>
</comment>
<dbReference type="GO" id="GO:0006629">
    <property type="term" value="P:lipid metabolic process"/>
    <property type="evidence" value="ECO:0007669"/>
    <property type="project" value="UniProtKB-ARBA"/>
</dbReference>
<evidence type="ECO:0000256" key="2">
    <source>
        <dbReference type="ARBA" id="ARBA00010617"/>
    </source>
</evidence>
<dbReference type="eggNOG" id="KOG0157">
    <property type="taxonomic scope" value="Eukaryota"/>
</dbReference>
<keyword evidence="3 8" id="KW-0349">Heme</keyword>
<dbReference type="Proteomes" id="UP000030687">
    <property type="component" value="Unassembled WGS sequence"/>
</dbReference>
<dbReference type="InterPro" id="IPR001128">
    <property type="entry name" value="Cyt_P450"/>
</dbReference>
<evidence type="ECO:0000256" key="4">
    <source>
        <dbReference type="ARBA" id="ARBA00022723"/>
    </source>
</evidence>
<dbReference type="PRINTS" id="PR00463">
    <property type="entry name" value="EP450I"/>
</dbReference>
<name>V4SQP4_CITCL</name>
<evidence type="ECO:0000313" key="12">
    <source>
        <dbReference type="Proteomes" id="UP000030687"/>
    </source>
</evidence>
<dbReference type="PANTHER" id="PTHR24296">
    <property type="entry name" value="CYTOCHROME P450"/>
    <property type="match status" value="1"/>
</dbReference>
<keyword evidence="10" id="KW-0812">Transmembrane</keyword>
<dbReference type="GO" id="GO:0004497">
    <property type="term" value="F:monooxygenase activity"/>
    <property type="evidence" value="ECO:0007669"/>
    <property type="project" value="UniProtKB-KW"/>
</dbReference>
<dbReference type="GO" id="GO:0005506">
    <property type="term" value="F:iron ion binding"/>
    <property type="evidence" value="ECO:0007669"/>
    <property type="project" value="InterPro"/>
</dbReference>
<comment type="cofactor">
    <cofactor evidence="1 8">
        <name>heme</name>
        <dbReference type="ChEBI" id="CHEBI:30413"/>
    </cofactor>
</comment>
<evidence type="ECO:0000313" key="11">
    <source>
        <dbReference type="EMBL" id="ESR41225.1"/>
    </source>
</evidence>
<sequence>MFDSLAFPQYFIFPIIFFLFLHHFRKINPTPWNLPLLGMLASVILNINQLHDKVAQILEKTKGSFMIKGSWVAQYDMFLTSDPANVQHIMSTNFSKYHKGSEGRKRFDIFGETGLFNSDFDEWKHQRKLARAFINHQKFQQLMAKIVPEMIERGLIPVLDHVSEEKMLVDFQDLLKRTTFDFACLIATGHNPNSLSVGFPEMGFPDAVDDACEAILIRHLVPESLWKLQSWLGFGKEKKLANGWRTIDQFWEKQKSMKQEEIEKGMEAKEDEGIYSLLNCYLSGHEVTGPTPAEKVMRDNITALIFATEGTTSIALTWFFWLVSKNPFAETKIKEELKRNFSQEGFNKPPLVRLNELNKLVYLHAALCETLRLYPPVPFEIRIPLQPDVLPSGHQVNQNTHVLISAYSMARMTSVWGEDCREFKPGRWITEDGRIRHEPPHKFFSFNAGPRICIGKDIAFTMMKATAASIIHNYDVQVVKNHPVTYNLSIGFRMKHGLLARVSKRSAQPRHIN</sequence>
<dbReference type="PRINTS" id="PR00385">
    <property type="entry name" value="P450"/>
</dbReference>
<dbReference type="OrthoDB" id="1470350at2759"/>
<keyword evidence="12" id="KW-1185">Reference proteome</keyword>
<accession>V4SQP4</accession>
<dbReference type="AlphaFoldDB" id="V4SQP4"/>
<dbReference type="CDD" id="cd11064">
    <property type="entry name" value="CYP86A"/>
    <property type="match status" value="1"/>
</dbReference>
<evidence type="ECO:0000256" key="7">
    <source>
        <dbReference type="ARBA" id="ARBA00023033"/>
    </source>
</evidence>
<dbReference type="SUPFAM" id="SSF48264">
    <property type="entry name" value="Cytochrome P450"/>
    <property type="match status" value="1"/>
</dbReference>
<keyword evidence="4 8" id="KW-0479">Metal-binding</keyword>
<evidence type="ECO:0008006" key="13">
    <source>
        <dbReference type="Google" id="ProtNLM"/>
    </source>
</evidence>
<keyword evidence="10" id="KW-1133">Transmembrane helix</keyword>
<feature type="transmembrane region" description="Helical" evidence="10">
    <location>
        <begin position="301"/>
        <end position="323"/>
    </location>
</feature>
<dbReference type="GO" id="GO:0016705">
    <property type="term" value="F:oxidoreductase activity, acting on paired donors, with incorporation or reduction of molecular oxygen"/>
    <property type="evidence" value="ECO:0007669"/>
    <property type="project" value="InterPro"/>
</dbReference>
<dbReference type="PROSITE" id="PS00086">
    <property type="entry name" value="CYTOCHROME_P450"/>
    <property type="match status" value="1"/>
</dbReference>
<keyword evidence="5 9" id="KW-0560">Oxidoreductase</keyword>
<feature type="transmembrane region" description="Helical" evidence="10">
    <location>
        <begin position="6"/>
        <end position="24"/>
    </location>
</feature>
<evidence type="ECO:0000256" key="3">
    <source>
        <dbReference type="ARBA" id="ARBA00022617"/>
    </source>
</evidence>
<dbReference type="Gene3D" id="1.10.630.10">
    <property type="entry name" value="Cytochrome P450"/>
    <property type="match status" value="1"/>
</dbReference>
<evidence type="ECO:0000256" key="6">
    <source>
        <dbReference type="ARBA" id="ARBA00023004"/>
    </source>
</evidence>
<dbReference type="InterPro" id="IPR002401">
    <property type="entry name" value="Cyt_P450_E_grp-I"/>
</dbReference>
<dbReference type="OMA" id="FITEMME"/>
<evidence type="ECO:0000256" key="8">
    <source>
        <dbReference type="PIRSR" id="PIRSR602401-1"/>
    </source>
</evidence>
<dbReference type="Pfam" id="PF00067">
    <property type="entry name" value="p450"/>
    <property type="match status" value="1"/>
</dbReference>
<evidence type="ECO:0000256" key="10">
    <source>
        <dbReference type="SAM" id="Phobius"/>
    </source>
</evidence>
<gene>
    <name evidence="11" type="ORF">CICLE_v10025385mg</name>
</gene>
<evidence type="ECO:0000256" key="5">
    <source>
        <dbReference type="ARBA" id="ARBA00023002"/>
    </source>
</evidence>
<feature type="binding site" description="axial binding residue" evidence="8">
    <location>
        <position position="453"/>
    </location>
    <ligand>
        <name>heme</name>
        <dbReference type="ChEBI" id="CHEBI:30413"/>
    </ligand>
    <ligandPart>
        <name>Fe</name>
        <dbReference type="ChEBI" id="CHEBI:18248"/>
    </ligandPart>
</feature>
<proteinExistence type="inferred from homology"/>
<organism evidence="11 12">
    <name type="scientific">Citrus clementina</name>
    <name type="common">Clementine</name>
    <name type="synonym">Citrus deliciosa x Citrus sinensis</name>
    <dbReference type="NCBI Taxonomy" id="85681"/>
    <lineage>
        <taxon>Eukaryota</taxon>
        <taxon>Viridiplantae</taxon>
        <taxon>Streptophyta</taxon>
        <taxon>Embryophyta</taxon>
        <taxon>Tracheophyta</taxon>
        <taxon>Spermatophyta</taxon>
        <taxon>Magnoliopsida</taxon>
        <taxon>eudicotyledons</taxon>
        <taxon>Gunneridae</taxon>
        <taxon>Pentapetalae</taxon>
        <taxon>rosids</taxon>
        <taxon>malvids</taxon>
        <taxon>Sapindales</taxon>
        <taxon>Rutaceae</taxon>
        <taxon>Aurantioideae</taxon>
        <taxon>Citrus</taxon>
    </lineage>
</organism>
<keyword evidence="7 9" id="KW-0503">Monooxygenase</keyword>
<reference evidence="11 12" key="1">
    <citation type="submission" date="2013-10" db="EMBL/GenBank/DDBJ databases">
        <authorList>
            <consortium name="International Citrus Genome Consortium"/>
            <person name="Jenkins J."/>
            <person name="Schmutz J."/>
            <person name="Prochnik S."/>
            <person name="Rokhsar D."/>
            <person name="Gmitter F."/>
            <person name="Ollitrault P."/>
            <person name="Machado M."/>
            <person name="Talon M."/>
            <person name="Wincker P."/>
            <person name="Jaillon O."/>
            <person name="Morgante M."/>
        </authorList>
    </citation>
    <scope>NUCLEOTIDE SEQUENCE</scope>
    <source>
        <strain evidence="12">cv. Clemenules</strain>
    </source>
</reference>
<dbReference type="SMR" id="V4SQP4"/>
<dbReference type="KEGG" id="cic:CICLE_v10025385mg"/>
<evidence type="ECO:0000256" key="1">
    <source>
        <dbReference type="ARBA" id="ARBA00001971"/>
    </source>
</evidence>
<evidence type="ECO:0000256" key="9">
    <source>
        <dbReference type="RuleBase" id="RU000461"/>
    </source>
</evidence>
<dbReference type="GO" id="GO:0020037">
    <property type="term" value="F:heme binding"/>
    <property type="evidence" value="ECO:0007669"/>
    <property type="project" value="InterPro"/>
</dbReference>
<dbReference type="InParanoid" id="V4SQP4"/>
<dbReference type="EMBL" id="KI536925">
    <property type="protein sequence ID" value="ESR41225.1"/>
    <property type="molecule type" value="Genomic_DNA"/>
</dbReference>
<dbReference type="InterPro" id="IPR017972">
    <property type="entry name" value="Cyt_P450_CS"/>
</dbReference>
<dbReference type="Gramene" id="ESR41225">
    <property type="protein sequence ID" value="ESR41225"/>
    <property type="gene ID" value="CICLE_v10025385mg"/>
</dbReference>
<protein>
    <recommendedName>
        <fullName evidence="13">Cytochrome P450</fullName>
    </recommendedName>
</protein>
<dbReference type="InterPro" id="IPR036396">
    <property type="entry name" value="Cyt_P450_sf"/>
</dbReference>
<dbReference type="STRING" id="85681.V4SQP4"/>